<dbReference type="Proteomes" id="UP000029085">
    <property type="component" value="Unassembled WGS sequence"/>
</dbReference>
<proteinExistence type="inferred from homology"/>
<evidence type="ECO:0000256" key="5">
    <source>
        <dbReference type="ARBA" id="ARBA00023136"/>
    </source>
</evidence>
<gene>
    <name evidence="8" type="ORF">N788_07425</name>
</gene>
<keyword evidence="4 6" id="KW-1133">Transmembrane helix</keyword>
<feature type="transmembrane region" description="Helical" evidence="6">
    <location>
        <begin position="102"/>
        <end position="124"/>
    </location>
</feature>
<dbReference type="Pfam" id="PF04138">
    <property type="entry name" value="GtrA_DPMS_TM"/>
    <property type="match status" value="1"/>
</dbReference>
<dbReference type="AlphaFoldDB" id="A0A087MFT5"/>
<protein>
    <recommendedName>
        <fullName evidence="7">GtrA/DPMS transmembrane domain-containing protein</fullName>
    </recommendedName>
</protein>
<dbReference type="PANTHER" id="PTHR38459">
    <property type="entry name" value="PROPHAGE BACTOPRENOL-LINKED GLUCOSE TRANSLOCASE HOMOLOG"/>
    <property type="match status" value="1"/>
</dbReference>
<sequence>MIRQVVGFGLVGGLQLLLDWACFVALTALGVAVLPANLVGRVAGASLGFWANGRFTFANPGEPPRLGRRRLLRYVIFWLAMSALSTLAVMGLDQLHGLHAAWLGKPLVDAVLAAIGFLAAKYWIYR</sequence>
<comment type="similarity">
    <text evidence="2">Belongs to the GtrA family.</text>
</comment>
<dbReference type="STRING" id="1121014.N788_07425"/>
<dbReference type="PANTHER" id="PTHR38459:SF1">
    <property type="entry name" value="PROPHAGE BACTOPRENOL-LINKED GLUCOSE TRANSLOCASE HOMOLOG"/>
    <property type="match status" value="1"/>
</dbReference>
<evidence type="ECO:0000256" key="3">
    <source>
        <dbReference type="ARBA" id="ARBA00022692"/>
    </source>
</evidence>
<dbReference type="GO" id="GO:0000271">
    <property type="term" value="P:polysaccharide biosynthetic process"/>
    <property type="evidence" value="ECO:0007669"/>
    <property type="project" value="InterPro"/>
</dbReference>
<dbReference type="GO" id="GO:0005886">
    <property type="term" value="C:plasma membrane"/>
    <property type="evidence" value="ECO:0007669"/>
    <property type="project" value="TreeGrafter"/>
</dbReference>
<accession>A0A087MFT5</accession>
<dbReference type="InterPro" id="IPR051401">
    <property type="entry name" value="GtrA_CellWall_Glycosyl"/>
</dbReference>
<keyword evidence="9" id="KW-1185">Reference proteome</keyword>
<reference evidence="8 9" key="2">
    <citation type="journal article" date="2015" name="Stand. Genomic Sci.">
        <title>High quality draft genomic sequence of Arenimonas donghaensis DSM 18148(T).</title>
        <authorList>
            <person name="Chen F."/>
            <person name="Wang H."/>
            <person name="Cao Y."/>
            <person name="Li X."/>
            <person name="Wang G."/>
        </authorList>
    </citation>
    <scope>NUCLEOTIDE SEQUENCE [LARGE SCALE GENOMIC DNA]</scope>
    <source>
        <strain evidence="8 9">HO3-R19</strain>
    </source>
</reference>
<evidence type="ECO:0000256" key="1">
    <source>
        <dbReference type="ARBA" id="ARBA00004141"/>
    </source>
</evidence>
<reference evidence="9" key="1">
    <citation type="submission" date="2013-08" db="EMBL/GenBank/DDBJ databases">
        <title>Genome sequencing of Arenimonas donghaensis.</title>
        <authorList>
            <person name="Chen F."/>
            <person name="Wang G."/>
        </authorList>
    </citation>
    <scope>NUCLEOTIDE SEQUENCE [LARGE SCALE GENOMIC DNA]</scope>
    <source>
        <strain evidence="9">HO3-R19</strain>
    </source>
</reference>
<organism evidence="8 9">
    <name type="scientific">Arenimonas donghaensis DSM 18148 = HO3-R19</name>
    <dbReference type="NCBI Taxonomy" id="1121014"/>
    <lineage>
        <taxon>Bacteria</taxon>
        <taxon>Pseudomonadati</taxon>
        <taxon>Pseudomonadota</taxon>
        <taxon>Gammaproteobacteria</taxon>
        <taxon>Lysobacterales</taxon>
        <taxon>Lysobacteraceae</taxon>
        <taxon>Arenimonas</taxon>
    </lineage>
</organism>
<evidence type="ECO:0000256" key="2">
    <source>
        <dbReference type="ARBA" id="ARBA00009399"/>
    </source>
</evidence>
<dbReference type="EMBL" id="AVCJ01000049">
    <property type="protein sequence ID" value="KFL35738.1"/>
    <property type="molecule type" value="Genomic_DNA"/>
</dbReference>
<evidence type="ECO:0000313" key="9">
    <source>
        <dbReference type="Proteomes" id="UP000029085"/>
    </source>
</evidence>
<dbReference type="OrthoDB" id="5966606at2"/>
<feature type="transmembrane region" description="Helical" evidence="6">
    <location>
        <begin position="71"/>
        <end position="90"/>
    </location>
</feature>
<dbReference type="PATRIC" id="fig|1121014.3.peg.2387"/>
<feature type="domain" description="GtrA/DPMS transmembrane" evidence="7">
    <location>
        <begin position="8"/>
        <end position="124"/>
    </location>
</feature>
<evidence type="ECO:0000259" key="7">
    <source>
        <dbReference type="Pfam" id="PF04138"/>
    </source>
</evidence>
<dbReference type="InterPro" id="IPR007267">
    <property type="entry name" value="GtrA_DPMS_TM"/>
</dbReference>
<evidence type="ECO:0000256" key="4">
    <source>
        <dbReference type="ARBA" id="ARBA00022989"/>
    </source>
</evidence>
<evidence type="ECO:0000313" key="8">
    <source>
        <dbReference type="EMBL" id="KFL35738.1"/>
    </source>
</evidence>
<comment type="subcellular location">
    <subcellularLocation>
        <location evidence="1">Membrane</location>
        <topology evidence="1">Multi-pass membrane protein</topology>
    </subcellularLocation>
</comment>
<evidence type="ECO:0000256" key="6">
    <source>
        <dbReference type="SAM" id="Phobius"/>
    </source>
</evidence>
<dbReference type="RefSeq" id="WP_034225511.1">
    <property type="nucleotide sequence ID" value="NZ_AVCJ01000049.1"/>
</dbReference>
<feature type="transmembrane region" description="Helical" evidence="6">
    <location>
        <begin position="20"/>
        <end position="50"/>
    </location>
</feature>
<keyword evidence="3 6" id="KW-0812">Transmembrane</keyword>
<comment type="caution">
    <text evidence="8">The sequence shown here is derived from an EMBL/GenBank/DDBJ whole genome shotgun (WGS) entry which is preliminary data.</text>
</comment>
<name>A0A087MFT5_9GAMM</name>
<keyword evidence="5 6" id="KW-0472">Membrane</keyword>